<evidence type="ECO:0000259" key="6">
    <source>
        <dbReference type="PROSITE" id="PS50290"/>
    </source>
</evidence>
<dbReference type="PANTHER" id="PTHR10048">
    <property type="entry name" value="PHOSPHATIDYLINOSITOL KINASE"/>
    <property type="match status" value="1"/>
</dbReference>
<dbReference type="PANTHER" id="PTHR10048:SF22">
    <property type="entry name" value="PHOSPHATIDYLINOSITOL 4-KINASE BETA"/>
    <property type="match status" value="1"/>
</dbReference>
<dbReference type="HOGENOM" id="CLU_002446_6_0_1"/>
<dbReference type="STRING" id="5888.A0ED64"/>
<accession>A0ED64</accession>
<dbReference type="KEGG" id="ptm:GSPATT00004100001"/>
<dbReference type="InParanoid" id="A0ED64"/>
<proteinExistence type="predicted"/>
<dbReference type="Proteomes" id="UP000000600">
    <property type="component" value="Unassembled WGS sequence"/>
</dbReference>
<dbReference type="FunFam" id="3.30.1010.10:FF:000078">
    <property type="entry name" value="Uncharacterized protein"/>
    <property type="match status" value="1"/>
</dbReference>
<evidence type="ECO:0000256" key="5">
    <source>
        <dbReference type="SAM" id="MobiDB-lite"/>
    </source>
</evidence>
<dbReference type="Pfam" id="PF00454">
    <property type="entry name" value="PI3_PI4_kinase"/>
    <property type="match status" value="1"/>
</dbReference>
<dbReference type="GO" id="GO:0016020">
    <property type="term" value="C:membrane"/>
    <property type="evidence" value="ECO:0000318"/>
    <property type="project" value="GO_Central"/>
</dbReference>
<dbReference type="eggNOG" id="KOG0903">
    <property type="taxonomic scope" value="Eukaryota"/>
</dbReference>
<dbReference type="InterPro" id="IPR011009">
    <property type="entry name" value="Kinase-like_dom_sf"/>
</dbReference>
<dbReference type="GO" id="GO:0004430">
    <property type="term" value="F:1-phosphatidylinositol 4-kinase activity"/>
    <property type="evidence" value="ECO:0000318"/>
    <property type="project" value="GO_Central"/>
</dbReference>
<comment type="catalytic activity">
    <reaction evidence="1">
        <text>a 1,2-diacyl-sn-glycero-3-phospho-(1D-myo-inositol) + ATP = a 1,2-diacyl-sn-glycero-3-phospho-(1D-myo-inositol 4-phosphate) + ADP + H(+)</text>
        <dbReference type="Rhea" id="RHEA:19877"/>
        <dbReference type="ChEBI" id="CHEBI:15378"/>
        <dbReference type="ChEBI" id="CHEBI:30616"/>
        <dbReference type="ChEBI" id="CHEBI:57880"/>
        <dbReference type="ChEBI" id="CHEBI:58178"/>
        <dbReference type="ChEBI" id="CHEBI:456216"/>
        <dbReference type="EC" id="2.7.1.67"/>
    </reaction>
</comment>
<sequence length="703" mass="83557">MNADKLKNLKNFFDSEYFTPEMLLQNISKYREQPEILNLLYTIMLNLEDKIISFYSPQFCQLLIKTEIPQLFDLFKKKCSQSRTLFFNVKLYWLLGAYLQLEKQKKKKEKIDLFLRQMEMSMVNGEFNEKTFEIQDQEQLNQILLKDFQQKDLRQEYFTEMQKFMGTLIKHSLVLKEFPKDDRKHHLKLLIQKQNQNLQKIVRKFQFGVVLPFYDEQDKDNKSQYIVNILEKHQVCFHTKKRVPYLILVETINPIDLEQYQAIPAQSQPNIEVVGYVEAQLNDQGFEKQLAQIEQEEQKLYHEALEKIMQMEKKGKRQSQIMQTIDQYMQKQKKQNNKDAMQNESSKLDNVQKRKASLVVDSNLSYTQNHRKSNSQERNDQKSEECYKTLQKILPIEKLRILKKFKKKKHSVWEQSWDERIENYKKDSRYAHFPSYRIRPIIIKGGDDLRQEMFAIQIMKQFNKIFKEAEVNLYLRPYQIIVTSANSGIVGNSYCYHQEYIPNTISIDALKKMFGNGTKTLYQIYQEIFGSAFEEAQKNFIESLASYSVFSYLMQVKDRHNGNLLIDDRGHVIHIDFGFLLQTSPGGVNFESAPFKLTQEYLELMMGKESDYFGYFKSLMTKGFLALKKYVIEIENFFKIMVEKSDLPCFANLDLKLFTSRFQLNATDKEIMDLVDRLINQSLSSWRTAQYDNFQKRTNGILP</sequence>
<dbReference type="EC" id="2.7.1.67" evidence="2"/>
<dbReference type="GeneID" id="5046413"/>
<organism evidence="7 8">
    <name type="scientific">Paramecium tetraurelia</name>
    <dbReference type="NCBI Taxonomy" id="5888"/>
    <lineage>
        <taxon>Eukaryota</taxon>
        <taxon>Sar</taxon>
        <taxon>Alveolata</taxon>
        <taxon>Ciliophora</taxon>
        <taxon>Intramacronucleata</taxon>
        <taxon>Oligohymenophorea</taxon>
        <taxon>Peniculida</taxon>
        <taxon>Parameciidae</taxon>
        <taxon>Paramecium</taxon>
    </lineage>
</organism>
<dbReference type="PROSITE" id="PS00915">
    <property type="entry name" value="PI3_4_KINASE_1"/>
    <property type="match status" value="1"/>
</dbReference>
<dbReference type="InterPro" id="IPR036940">
    <property type="entry name" value="PI3/4_kinase_cat_sf"/>
</dbReference>
<dbReference type="Gene3D" id="1.10.1070.11">
    <property type="entry name" value="Phosphatidylinositol 3-/4-kinase, catalytic domain"/>
    <property type="match status" value="1"/>
</dbReference>
<evidence type="ECO:0000256" key="1">
    <source>
        <dbReference type="ARBA" id="ARBA00001686"/>
    </source>
</evidence>
<dbReference type="InterPro" id="IPR015433">
    <property type="entry name" value="PI3/4_kinase"/>
</dbReference>
<evidence type="ECO:0000256" key="3">
    <source>
        <dbReference type="ARBA" id="ARBA00022679"/>
    </source>
</evidence>
<dbReference type="Gene3D" id="3.30.1010.10">
    <property type="entry name" value="Phosphatidylinositol 3-kinase Catalytic Subunit, Chain A, domain 4"/>
    <property type="match status" value="1"/>
</dbReference>
<keyword evidence="8" id="KW-1185">Reference proteome</keyword>
<evidence type="ECO:0000313" key="8">
    <source>
        <dbReference type="Proteomes" id="UP000000600"/>
    </source>
</evidence>
<dbReference type="InterPro" id="IPR000403">
    <property type="entry name" value="PI3/4_kinase_cat_dom"/>
</dbReference>
<keyword evidence="3" id="KW-0808">Transferase</keyword>
<dbReference type="EMBL" id="CT868671">
    <property type="protein sequence ID" value="CAK93231.1"/>
    <property type="molecule type" value="Genomic_DNA"/>
</dbReference>
<dbReference type="PROSITE" id="PS00916">
    <property type="entry name" value="PI3_4_KINASE_2"/>
    <property type="match status" value="1"/>
</dbReference>
<dbReference type="GO" id="GO:0005737">
    <property type="term" value="C:cytoplasm"/>
    <property type="evidence" value="ECO:0000318"/>
    <property type="project" value="GO_Central"/>
</dbReference>
<keyword evidence="4" id="KW-0418">Kinase</keyword>
<dbReference type="RefSeq" id="XP_001460628.1">
    <property type="nucleotide sequence ID" value="XM_001460591.1"/>
</dbReference>
<feature type="compositionally biased region" description="Basic and acidic residues" evidence="5">
    <location>
        <begin position="374"/>
        <end position="384"/>
    </location>
</feature>
<evidence type="ECO:0000256" key="2">
    <source>
        <dbReference type="ARBA" id="ARBA00012169"/>
    </source>
</evidence>
<dbReference type="FunFam" id="1.10.1070.11:FF:000016">
    <property type="entry name" value="PIK1p Phosphatidylinositol 4-kinase"/>
    <property type="match status" value="1"/>
</dbReference>
<gene>
    <name evidence="7" type="ORF">GSPATT00004100001</name>
</gene>
<dbReference type="OrthoDB" id="10264149at2759"/>
<dbReference type="InterPro" id="IPR057754">
    <property type="entry name" value="PI4-kinase_beta/PIK1_cat"/>
</dbReference>
<evidence type="ECO:0000256" key="4">
    <source>
        <dbReference type="ARBA" id="ARBA00022777"/>
    </source>
</evidence>
<dbReference type="GO" id="GO:0048015">
    <property type="term" value="P:phosphatidylinositol-mediated signaling"/>
    <property type="evidence" value="ECO:0000318"/>
    <property type="project" value="GO_Central"/>
</dbReference>
<dbReference type="GO" id="GO:0046854">
    <property type="term" value="P:phosphatidylinositol phosphate biosynthetic process"/>
    <property type="evidence" value="ECO:0000318"/>
    <property type="project" value="GO_Central"/>
</dbReference>
<protein>
    <recommendedName>
        <fullName evidence="2">1-phosphatidylinositol 4-kinase</fullName>
        <ecNumber evidence="2">2.7.1.67</ecNumber>
    </recommendedName>
</protein>
<dbReference type="SUPFAM" id="SSF56112">
    <property type="entry name" value="Protein kinase-like (PK-like)"/>
    <property type="match status" value="1"/>
</dbReference>
<dbReference type="OMA" id="QEYFTEM"/>
<dbReference type="PROSITE" id="PS50290">
    <property type="entry name" value="PI3_4_KINASE_3"/>
    <property type="match status" value="1"/>
</dbReference>
<feature type="region of interest" description="Disordered" evidence="5">
    <location>
        <begin position="328"/>
        <end position="384"/>
    </location>
</feature>
<name>A0ED64_PARTE</name>
<feature type="domain" description="PI3K/PI4K catalytic" evidence="6">
    <location>
        <begin position="415"/>
        <end position="687"/>
    </location>
</feature>
<dbReference type="SMART" id="SM00146">
    <property type="entry name" value="PI3Kc"/>
    <property type="match status" value="1"/>
</dbReference>
<evidence type="ECO:0000313" key="7">
    <source>
        <dbReference type="EMBL" id="CAK93231.1"/>
    </source>
</evidence>
<dbReference type="AlphaFoldDB" id="A0ED64"/>
<dbReference type="CDD" id="cd05168">
    <property type="entry name" value="PI4Kc_III_beta"/>
    <property type="match status" value="1"/>
</dbReference>
<reference evidence="7 8" key="1">
    <citation type="journal article" date="2006" name="Nature">
        <title>Global trends of whole-genome duplications revealed by the ciliate Paramecium tetraurelia.</title>
        <authorList>
            <consortium name="Genoscope"/>
            <person name="Aury J.-M."/>
            <person name="Jaillon O."/>
            <person name="Duret L."/>
            <person name="Noel B."/>
            <person name="Jubin C."/>
            <person name="Porcel B.M."/>
            <person name="Segurens B."/>
            <person name="Daubin V."/>
            <person name="Anthouard V."/>
            <person name="Aiach N."/>
            <person name="Arnaiz O."/>
            <person name="Billaut A."/>
            <person name="Beisson J."/>
            <person name="Blanc I."/>
            <person name="Bouhouche K."/>
            <person name="Camara F."/>
            <person name="Duharcourt S."/>
            <person name="Guigo R."/>
            <person name="Gogendeau D."/>
            <person name="Katinka M."/>
            <person name="Keller A.-M."/>
            <person name="Kissmehl R."/>
            <person name="Klotz C."/>
            <person name="Koll F."/>
            <person name="Le Moue A."/>
            <person name="Lepere C."/>
            <person name="Malinsky S."/>
            <person name="Nowacki M."/>
            <person name="Nowak J.K."/>
            <person name="Plattner H."/>
            <person name="Poulain J."/>
            <person name="Ruiz F."/>
            <person name="Serrano V."/>
            <person name="Zagulski M."/>
            <person name="Dessen P."/>
            <person name="Betermier M."/>
            <person name="Weissenbach J."/>
            <person name="Scarpelli C."/>
            <person name="Schachter V."/>
            <person name="Sperling L."/>
            <person name="Meyer E."/>
            <person name="Cohen J."/>
            <person name="Wincker P."/>
        </authorList>
    </citation>
    <scope>NUCLEOTIDE SEQUENCE [LARGE SCALE GENOMIC DNA]</scope>
    <source>
        <strain evidence="7 8">Stock d4-2</strain>
    </source>
</reference>
<dbReference type="InterPro" id="IPR018936">
    <property type="entry name" value="PI3/4_kinase_CS"/>
</dbReference>